<feature type="transmembrane region" description="Helical" evidence="5">
    <location>
        <begin position="107"/>
        <end position="126"/>
    </location>
</feature>
<comment type="caution">
    <text evidence="6">The sequence shown here is derived from an EMBL/GenBank/DDBJ whole genome shotgun (WGS) entry which is preliminary data.</text>
</comment>
<gene>
    <name evidence="6" type="ORF">MBBWO_04180</name>
</gene>
<dbReference type="Pfam" id="PF04191">
    <property type="entry name" value="PEMT"/>
    <property type="match status" value="1"/>
</dbReference>
<evidence type="ECO:0000256" key="4">
    <source>
        <dbReference type="ARBA" id="ARBA00023136"/>
    </source>
</evidence>
<feature type="transmembrane region" description="Helical" evidence="5">
    <location>
        <begin position="79"/>
        <end position="101"/>
    </location>
</feature>
<dbReference type="AlphaFoldDB" id="A0A2U1S901"/>
<proteinExistence type="predicted"/>
<evidence type="ECO:0000313" key="6">
    <source>
        <dbReference type="EMBL" id="PWB86704.1"/>
    </source>
</evidence>
<dbReference type="GO" id="GO:0016740">
    <property type="term" value="F:transferase activity"/>
    <property type="evidence" value="ECO:0007669"/>
    <property type="project" value="UniProtKB-ARBA"/>
</dbReference>
<dbReference type="RefSeq" id="WP_116669234.1">
    <property type="nucleotide sequence ID" value="NZ_CASEFK010000007.1"/>
</dbReference>
<reference evidence="6 7" key="1">
    <citation type="submission" date="2017-03" db="EMBL/GenBank/DDBJ databases">
        <title>Genome sequence of Methanobrevibacter wosei.</title>
        <authorList>
            <person name="Poehlein A."/>
            <person name="Seedorf H."/>
            <person name="Daniel R."/>
        </authorList>
    </citation>
    <scope>NUCLEOTIDE SEQUENCE [LARGE SCALE GENOMIC DNA]</scope>
    <source>
        <strain evidence="6 7">DSM 11979</strain>
    </source>
</reference>
<keyword evidence="7" id="KW-1185">Reference proteome</keyword>
<accession>A0A2U1S901</accession>
<feature type="transmembrane region" description="Helical" evidence="5">
    <location>
        <begin position="46"/>
        <end position="67"/>
    </location>
</feature>
<evidence type="ECO:0000256" key="1">
    <source>
        <dbReference type="ARBA" id="ARBA00004127"/>
    </source>
</evidence>
<protein>
    <recommendedName>
        <fullName evidence="8">Isoprenylcysteine carboxyl methyltransferase (ICMT) family protein</fullName>
    </recommendedName>
</protein>
<evidence type="ECO:0008006" key="8">
    <source>
        <dbReference type="Google" id="ProtNLM"/>
    </source>
</evidence>
<evidence type="ECO:0000313" key="7">
    <source>
        <dbReference type="Proteomes" id="UP000245577"/>
    </source>
</evidence>
<evidence type="ECO:0000256" key="5">
    <source>
        <dbReference type="SAM" id="Phobius"/>
    </source>
</evidence>
<dbReference type="OrthoDB" id="78244at2157"/>
<dbReference type="GO" id="GO:0012505">
    <property type="term" value="C:endomembrane system"/>
    <property type="evidence" value="ECO:0007669"/>
    <property type="project" value="UniProtKB-SubCell"/>
</dbReference>
<keyword evidence="2 5" id="KW-0812">Transmembrane</keyword>
<name>A0A2U1S901_9EURY</name>
<dbReference type="Proteomes" id="UP000245577">
    <property type="component" value="Unassembled WGS sequence"/>
</dbReference>
<dbReference type="PANTHER" id="PTHR12714:SF9">
    <property type="entry name" value="PROTEIN-S-ISOPRENYLCYSTEINE O-METHYLTRANSFERASE"/>
    <property type="match status" value="1"/>
</dbReference>
<evidence type="ECO:0000256" key="2">
    <source>
        <dbReference type="ARBA" id="ARBA00022692"/>
    </source>
</evidence>
<evidence type="ECO:0000256" key="3">
    <source>
        <dbReference type="ARBA" id="ARBA00022989"/>
    </source>
</evidence>
<keyword evidence="4 5" id="KW-0472">Membrane</keyword>
<comment type="subcellular location">
    <subcellularLocation>
        <location evidence="1">Endomembrane system</location>
        <topology evidence="1">Multi-pass membrane protein</topology>
    </subcellularLocation>
</comment>
<organism evidence="6 7">
    <name type="scientific">Methanobrevibacter woesei</name>
    <dbReference type="NCBI Taxonomy" id="190976"/>
    <lineage>
        <taxon>Archaea</taxon>
        <taxon>Methanobacteriati</taxon>
        <taxon>Methanobacteriota</taxon>
        <taxon>Methanomada group</taxon>
        <taxon>Methanobacteria</taxon>
        <taxon>Methanobacteriales</taxon>
        <taxon>Methanobacteriaceae</taxon>
        <taxon>Methanobrevibacter</taxon>
    </lineage>
</organism>
<dbReference type="InterPro" id="IPR007318">
    <property type="entry name" value="Phopholipid_MeTrfase"/>
</dbReference>
<dbReference type="PANTHER" id="PTHR12714">
    <property type="entry name" value="PROTEIN-S ISOPRENYLCYSTEINE O-METHYLTRANSFERASE"/>
    <property type="match status" value="1"/>
</dbReference>
<feature type="transmembrane region" description="Helical" evidence="5">
    <location>
        <begin position="12"/>
        <end position="34"/>
    </location>
</feature>
<keyword evidence="3 5" id="KW-1133">Transmembrane helix</keyword>
<dbReference type="Gene3D" id="1.20.120.1630">
    <property type="match status" value="1"/>
</dbReference>
<sequence>MTEKHLPIFGVGPYLISSIAFITLFALALDYLKIIPPYSINPIKPIFVILGTILIIIGIVFWLLAVIKSRIDKSIRNNDLITTGIYGCVRHPIYAAFLYILTGMIVIYRNILLFILPLIFWAFLTITMKKTEEAWLINLYGDDYINYSKKVNGFIPKVI</sequence>
<dbReference type="EMBL" id="MZGU01000003">
    <property type="protein sequence ID" value="PWB86704.1"/>
    <property type="molecule type" value="Genomic_DNA"/>
</dbReference>